<dbReference type="CDD" id="cd07067">
    <property type="entry name" value="HP_PGM_like"/>
    <property type="match status" value="1"/>
</dbReference>
<feature type="transmembrane region" description="Helical" evidence="1">
    <location>
        <begin position="185"/>
        <end position="202"/>
    </location>
</feature>
<dbReference type="EMBL" id="KY684083">
    <property type="protein sequence ID" value="ARF08139.1"/>
    <property type="molecule type" value="Genomic_DNA"/>
</dbReference>
<keyword evidence="1" id="KW-0472">Membrane</keyword>
<name>A0A1V0S8V7_9VIRU</name>
<dbReference type="PANTHER" id="PTHR16469">
    <property type="entry name" value="UBIQUITIN-ASSOCIATED AND SH3 DOMAIN-CONTAINING BA-RELATED"/>
    <property type="match status" value="1"/>
</dbReference>
<dbReference type="Pfam" id="PF00300">
    <property type="entry name" value="His_Phos_1"/>
    <property type="match status" value="1"/>
</dbReference>
<proteinExistence type="predicted"/>
<reference evidence="2" key="1">
    <citation type="journal article" date="2017" name="Science">
        <title>Giant viruses with an expanded complement of translation system components.</title>
        <authorList>
            <person name="Schulz F."/>
            <person name="Yutin N."/>
            <person name="Ivanova N.N."/>
            <person name="Ortega D.R."/>
            <person name="Lee T.K."/>
            <person name="Vierheilig J."/>
            <person name="Daims H."/>
            <person name="Horn M."/>
            <person name="Wagner M."/>
            <person name="Jensen G.J."/>
            <person name="Kyrpides N.C."/>
            <person name="Koonin E.V."/>
            <person name="Woyke T."/>
        </authorList>
    </citation>
    <scope>NUCLEOTIDE SEQUENCE</scope>
    <source>
        <strain evidence="2">CTV1</strain>
    </source>
</reference>
<dbReference type="InterPro" id="IPR051710">
    <property type="entry name" value="Phosphatase_SH3-domain"/>
</dbReference>
<evidence type="ECO:0000256" key="1">
    <source>
        <dbReference type="SAM" id="Phobius"/>
    </source>
</evidence>
<protein>
    <submittedName>
        <fullName evidence="2">Histidine phosphatase superfamily branch 1</fullName>
    </submittedName>
</protein>
<gene>
    <name evidence="2" type="ORF">Catovirus_1_189</name>
</gene>
<accession>A0A1V0S8V7</accession>
<dbReference type="SUPFAM" id="SSF53254">
    <property type="entry name" value="Phosphoglycerate mutase-like"/>
    <property type="match status" value="1"/>
</dbReference>
<evidence type="ECO:0000313" key="2">
    <source>
        <dbReference type="EMBL" id="ARF08139.1"/>
    </source>
</evidence>
<keyword evidence="1" id="KW-1133">Transmembrane helix</keyword>
<dbReference type="PANTHER" id="PTHR16469:SF27">
    <property type="entry name" value="UBIQUITIN-ASSOCIATED AND SH3 DOMAIN-CONTAINING BA-RELATED"/>
    <property type="match status" value="1"/>
</dbReference>
<organism evidence="2">
    <name type="scientific">Catovirus CTV1</name>
    <dbReference type="NCBI Taxonomy" id="1977631"/>
    <lineage>
        <taxon>Viruses</taxon>
        <taxon>Varidnaviria</taxon>
        <taxon>Bamfordvirae</taxon>
        <taxon>Nucleocytoviricota</taxon>
        <taxon>Megaviricetes</taxon>
        <taxon>Imitervirales</taxon>
        <taxon>Mimiviridae</taxon>
        <taxon>Klosneuvirinae</taxon>
        <taxon>Catovirus</taxon>
    </lineage>
</organism>
<dbReference type="Gene3D" id="3.40.50.1240">
    <property type="entry name" value="Phosphoglycerate mutase-like"/>
    <property type="match status" value="1"/>
</dbReference>
<dbReference type="InterPro" id="IPR029033">
    <property type="entry name" value="His_PPase_superfam"/>
</dbReference>
<keyword evidence="1" id="KW-0812">Transmembrane</keyword>
<dbReference type="InterPro" id="IPR013078">
    <property type="entry name" value="His_Pase_superF_clade-1"/>
</dbReference>
<sequence length="241" mass="28596">MIYIIRHSEKLNFKHNDEWKKSQRYKKNPFDVPISKDGIKYAGECINDLLKDYDGAFSFIYSSPLTRCIETSIIFQNYIKLKYGIVVPIRIEYGLTELEYNIMNAYNFKFNDKKKVVLKNTHLPIDKELEENNIYKKYGKQRFDVKYKSVIDKNIINGNLLYDDQYNTCLDFFNKIIRHINKNTLTLFCTSGIVMMLLASYINGKLDFSPYIQYRGWCMSMELELKDKKLVLKQINHGYGE</sequence>